<reference evidence="5" key="1">
    <citation type="submission" date="2018-06" db="EMBL/GenBank/DDBJ databases">
        <authorList>
            <person name="Zhirakovskaya E."/>
        </authorList>
    </citation>
    <scope>NUCLEOTIDE SEQUENCE</scope>
</reference>
<dbReference type="GO" id="GO:0005737">
    <property type="term" value="C:cytoplasm"/>
    <property type="evidence" value="ECO:0007669"/>
    <property type="project" value="UniProtKB-SubCell"/>
</dbReference>
<protein>
    <submittedName>
        <fullName evidence="5">Maf-like protein YceF</fullName>
    </submittedName>
</protein>
<gene>
    <name evidence="5" type="ORF">MNBD_GAMMA03-763</name>
</gene>
<dbReference type="InterPro" id="IPR003697">
    <property type="entry name" value="Maf-like"/>
</dbReference>
<dbReference type="PANTHER" id="PTHR43213:SF10">
    <property type="entry name" value="7-METHYL-GTP PYROPHOSPHATASE"/>
    <property type="match status" value="1"/>
</dbReference>
<dbReference type="PANTHER" id="PTHR43213">
    <property type="entry name" value="BIFUNCTIONAL DTTP/UTP PYROPHOSPHATASE/METHYLTRANSFERASE PROTEIN-RELATED"/>
    <property type="match status" value="1"/>
</dbReference>
<name>A0A3B0WQX5_9ZZZZ</name>
<accession>A0A3B0WQX5</accession>
<dbReference type="AlphaFoldDB" id="A0A3B0WQX5"/>
<organism evidence="5">
    <name type="scientific">hydrothermal vent metagenome</name>
    <dbReference type="NCBI Taxonomy" id="652676"/>
    <lineage>
        <taxon>unclassified sequences</taxon>
        <taxon>metagenomes</taxon>
        <taxon>ecological metagenomes</taxon>
    </lineage>
</organism>
<dbReference type="Gene3D" id="3.90.950.10">
    <property type="match status" value="1"/>
</dbReference>
<dbReference type="EMBL" id="UOFC01000088">
    <property type="protein sequence ID" value="VAW46124.1"/>
    <property type="molecule type" value="Genomic_DNA"/>
</dbReference>
<dbReference type="FunFam" id="3.90.950.10:FF:000005">
    <property type="entry name" value="7-methyl-GTP pyrophosphatase"/>
    <property type="match status" value="1"/>
</dbReference>
<dbReference type="SUPFAM" id="SSF52972">
    <property type="entry name" value="ITPase-like"/>
    <property type="match status" value="1"/>
</dbReference>
<evidence type="ECO:0000256" key="2">
    <source>
        <dbReference type="ARBA" id="ARBA00022490"/>
    </source>
</evidence>
<keyword evidence="4" id="KW-0546">Nucleotide metabolism</keyword>
<proteinExistence type="inferred from homology"/>
<dbReference type="HAMAP" id="MF_00528">
    <property type="entry name" value="Maf"/>
    <property type="match status" value="1"/>
</dbReference>
<evidence type="ECO:0000256" key="4">
    <source>
        <dbReference type="ARBA" id="ARBA00023080"/>
    </source>
</evidence>
<dbReference type="PIRSF" id="PIRSF006305">
    <property type="entry name" value="Maf"/>
    <property type="match status" value="1"/>
</dbReference>
<dbReference type="NCBIfam" id="TIGR00172">
    <property type="entry name" value="maf"/>
    <property type="match status" value="1"/>
</dbReference>
<keyword evidence="2" id="KW-0963">Cytoplasm</keyword>
<dbReference type="InterPro" id="IPR029001">
    <property type="entry name" value="ITPase-like_fam"/>
</dbReference>
<keyword evidence="3" id="KW-0378">Hydrolase</keyword>
<evidence type="ECO:0000313" key="5">
    <source>
        <dbReference type="EMBL" id="VAW46124.1"/>
    </source>
</evidence>
<dbReference type="GO" id="GO:0009117">
    <property type="term" value="P:nucleotide metabolic process"/>
    <property type="evidence" value="ECO:0007669"/>
    <property type="project" value="UniProtKB-KW"/>
</dbReference>
<evidence type="ECO:0000256" key="1">
    <source>
        <dbReference type="ARBA" id="ARBA00004496"/>
    </source>
</evidence>
<dbReference type="GO" id="GO:0047429">
    <property type="term" value="F:nucleoside triphosphate diphosphatase activity"/>
    <property type="evidence" value="ECO:0007669"/>
    <property type="project" value="InterPro"/>
</dbReference>
<dbReference type="CDD" id="cd00555">
    <property type="entry name" value="Maf"/>
    <property type="match status" value="1"/>
</dbReference>
<comment type="subcellular location">
    <subcellularLocation>
        <location evidence="1">Cytoplasm</location>
    </subcellularLocation>
</comment>
<evidence type="ECO:0000256" key="3">
    <source>
        <dbReference type="ARBA" id="ARBA00022801"/>
    </source>
</evidence>
<sequence>MPQHHSENRSYTPLPCIILASTSPFRAQLLSKLHLPFEQIAPNIDETPLDNESPQAIVTRLSKAKSQAIVQRFPNDKNIIIASDQCAVFQNQLIGKPYTIPNAIKQLQQFSQQTITFYTGLTVINTSNQQMFKAIDITKVHFRNLSKEIIEHYIEIEQPLNCAGSFKSEGLGITLFNKITSKDPNALIGLPLIELTHIFYQMGYALPLKKQPESDSESC</sequence>
<dbReference type="Pfam" id="PF02545">
    <property type="entry name" value="Maf"/>
    <property type="match status" value="1"/>
</dbReference>